<keyword evidence="5 7" id="KW-0408">Iron</keyword>
<dbReference type="EMBL" id="MVHT01000014">
    <property type="protein sequence ID" value="ORB08288.1"/>
    <property type="molecule type" value="Genomic_DNA"/>
</dbReference>
<dbReference type="Proteomes" id="UP000192739">
    <property type="component" value="Unassembled WGS sequence"/>
</dbReference>
<comment type="similarity">
    <text evidence="1 7">Belongs to the cytochrome P450 family.</text>
</comment>
<evidence type="ECO:0000313" key="8">
    <source>
        <dbReference type="EMBL" id="ORB08288.1"/>
    </source>
</evidence>
<dbReference type="SUPFAM" id="SSF48264">
    <property type="entry name" value="Cytochrome P450"/>
    <property type="match status" value="1"/>
</dbReference>
<evidence type="ECO:0000256" key="7">
    <source>
        <dbReference type="RuleBase" id="RU000461"/>
    </source>
</evidence>
<dbReference type="PRINTS" id="PR00385">
    <property type="entry name" value="P450"/>
</dbReference>
<dbReference type="PRINTS" id="PR00359">
    <property type="entry name" value="BP450"/>
</dbReference>
<proteinExistence type="inferred from homology"/>
<evidence type="ECO:0000256" key="3">
    <source>
        <dbReference type="ARBA" id="ARBA00022723"/>
    </source>
</evidence>
<dbReference type="Pfam" id="PF00067">
    <property type="entry name" value="p450"/>
    <property type="match status" value="1"/>
</dbReference>
<protein>
    <submittedName>
        <fullName evidence="8">Cytochrome P450</fullName>
    </submittedName>
</protein>
<dbReference type="Gene3D" id="1.10.630.10">
    <property type="entry name" value="Cytochrome P450"/>
    <property type="match status" value="1"/>
</dbReference>
<keyword evidence="9" id="KW-1185">Reference proteome</keyword>
<dbReference type="PANTHER" id="PTHR46696:SF1">
    <property type="entry name" value="CYTOCHROME P450 YJIB-RELATED"/>
    <property type="match status" value="1"/>
</dbReference>
<evidence type="ECO:0000256" key="4">
    <source>
        <dbReference type="ARBA" id="ARBA00023002"/>
    </source>
</evidence>
<evidence type="ECO:0000256" key="6">
    <source>
        <dbReference type="ARBA" id="ARBA00023033"/>
    </source>
</evidence>
<name>A0A1E3SCS4_MYCIE</name>
<sequence>MTQETWDTGAALAQRNERKLFIAAQPLGWAISKWAMKRHPDVWHMPGLGYVVSGAEVTREILLDGKTYTKTGPASTGVLMTQVLGEYALLNMDGPPHISLRRKLQDLFTPKYVRAVTDQVLGQLATGLHDDLAAGREVDVARFARVFTGTLLCHLTGMELEGDALERRALELHDVGAQLTALVPLRVRRLNERKVKQARELFARLVDGTDQAYRSGSPDTIPGRMREIGLSLDEARGVIGILMLAGTETTSTAIGRLVALLCDTGQWTRLRQDPGLLDGAIDEGLRVVTPVPAFTRTIARDHELCGVQLKANRLLLGFMTNACRDPRVIADADHFDIGRDMPRPLRHLWFGAGPHFCLGFNLAKRELSMVLEAIMRLEDEVEVVDRRAARGVLLPTYERLVIRMKEAGQ</sequence>
<dbReference type="GO" id="GO:0016705">
    <property type="term" value="F:oxidoreductase activity, acting on paired donors, with incorporation or reduction of molecular oxygen"/>
    <property type="evidence" value="ECO:0007669"/>
    <property type="project" value="InterPro"/>
</dbReference>
<organism evidence="8 9">
    <name type="scientific">Mycobacterium intermedium</name>
    <dbReference type="NCBI Taxonomy" id="28445"/>
    <lineage>
        <taxon>Bacteria</taxon>
        <taxon>Bacillati</taxon>
        <taxon>Actinomycetota</taxon>
        <taxon>Actinomycetes</taxon>
        <taxon>Mycobacteriales</taxon>
        <taxon>Mycobacteriaceae</taxon>
        <taxon>Mycobacterium</taxon>
        <taxon>Mycobacterium simiae complex</taxon>
    </lineage>
</organism>
<evidence type="ECO:0000256" key="5">
    <source>
        <dbReference type="ARBA" id="ARBA00023004"/>
    </source>
</evidence>
<dbReference type="InterPro" id="IPR017972">
    <property type="entry name" value="Cyt_P450_CS"/>
</dbReference>
<evidence type="ECO:0000256" key="2">
    <source>
        <dbReference type="ARBA" id="ARBA00022617"/>
    </source>
</evidence>
<dbReference type="AlphaFoldDB" id="A0A1E3SCS4"/>
<accession>A0A1E3SCS4</accession>
<comment type="caution">
    <text evidence="8">The sequence shown here is derived from an EMBL/GenBank/DDBJ whole genome shotgun (WGS) entry which is preliminary data.</text>
</comment>
<evidence type="ECO:0000256" key="1">
    <source>
        <dbReference type="ARBA" id="ARBA00010617"/>
    </source>
</evidence>
<dbReference type="GO" id="GO:0005506">
    <property type="term" value="F:iron ion binding"/>
    <property type="evidence" value="ECO:0007669"/>
    <property type="project" value="InterPro"/>
</dbReference>
<dbReference type="InterPro" id="IPR036396">
    <property type="entry name" value="Cyt_P450_sf"/>
</dbReference>
<dbReference type="InterPro" id="IPR002397">
    <property type="entry name" value="Cyt_P450_B"/>
</dbReference>
<keyword evidence="2 7" id="KW-0349">Heme</keyword>
<dbReference type="GO" id="GO:0020037">
    <property type="term" value="F:heme binding"/>
    <property type="evidence" value="ECO:0007669"/>
    <property type="project" value="InterPro"/>
</dbReference>
<reference evidence="8 9" key="1">
    <citation type="submission" date="2017-02" db="EMBL/GenBank/DDBJ databases">
        <title>The new phylogeny of genus Mycobacterium.</title>
        <authorList>
            <person name="Tortoli E."/>
            <person name="Trovato A."/>
            <person name="Cirillo D.M."/>
        </authorList>
    </citation>
    <scope>NUCLEOTIDE SEQUENCE [LARGE SCALE GENOMIC DNA]</scope>
    <source>
        <strain evidence="8 9">DSM 44049</strain>
    </source>
</reference>
<evidence type="ECO:0000313" key="9">
    <source>
        <dbReference type="Proteomes" id="UP000192739"/>
    </source>
</evidence>
<dbReference type="PROSITE" id="PS00086">
    <property type="entry name" value="CYTOCHROME_P450"/>
    <property type="match status" value="1"/>
</dbReference>
<dbReference type="GO" id="GO:0004497">
    <property type="term" value="F:monooxygenase activity"/>
    <property type="evidence" value="ECO:0007669"/>
    <property type="project" value="UniProtKB-KW"/>
</dbReference>
<keyword evidence="3 7" id="KW-0479">Metal-binding</keyword>
<keyword evidence="4 7" id="KW-0560">Oxidoreductase</keyword>
<gene>
    <name evidence="8" type="ORF">BST27_07520</name>
</gene>
<dbReference type="PANTHER" id="PTHR46696">
    <property type="entry name" value="P450, PUTATIVE (EUROFUNG)-RELATED"/>
    <property type="match status" value="1"/>
</dbReference>
<dbReference type="STRING" id="28445.BHQ20_15275"/>
<dbReference type="InterPro" id="IPR001128">
    <property type="entry name" value="Cyt_P450"/>
</dbReference>
<keyword evidence="6 7" id="KW-0503">Monooxygenase</keyword>